<dbReference type="GO" id="GO:0016020">
    <property type="term" value="C:membrane"/>
    <property type="evidence" value="ECO:0007669"/>
    <property type="project" value="InterPro"/>
</dbReference>
<reference evidence="12 13" key="1">
    <citation type="submission" date="2019-06" db="EMBL/GenBank/DDBJ databases">
        <title>Draft genome of Streptomyces sedi sp. JCM16909.</title>
        <authorList>
            <person name="Klykleung N."/>
            <person name="Tanasupawat S."/>
            <person name="Kudo T."/>
            <person name="Yuki M."/>
            <person name="Ohkuma M."/>
        </authorList>
    </citation>
    <scope>NUCLEOTIDE SEQUENCE [LARGE SCALE GENOMIC DNA]</scope>
    <source>
        <strain evidence="12 13">JCM 16909</strain>
    </source>
</reference>
<keyword evidence="9" id="KW-0472">Membrane</keyword>
<comment type="caution">
    <text evidence="12">The sequence shown here is derived from an EMBL/GenBank/DDBJ whole genome shotgun (WGS) entry which is preliminary data.</text>
</comment>
<sequence length="275" mass="29783">MISRDAGGGPYGPVGEPLPPPRSPLSAATWRECAYLLSSWLVGVVAFAYVLAWFAGGVLLSVTLVGLPVLACGLLGCRLIGRVERARARALLAVEVDEPSPARALRRSGLLGSLWSLLKDPVGWRSALFVVVRLPWALVTLAIMLPAFVVAWPALPWLARWLSQVDRALVRVLLSPSDELERRIAELEEDRSVVVDTSAADLRRIERDLHDGAQARLVALAMDLGLAKEKLTEDPEAAARMVDEAHGEVKLALQELRDLARGIHPAVLTDRGLGP</sequence>
<keyword evidence="4" id="KW-0808">Transferase</keyword>
<evidence type="ECO:0000259" key="11">
    <source>
        <dbReference type="Pfam" id="PF13796"/>
    </source>
</evidence>
<evidence type="ECO:0000256" key="1">
    <source>
        <dbReference type="ARBA" id="ARBA00000085"/>
    </source>
</evidence>
<evidence type="ECO:0000256" key="5">
    <source>
        <dbReference type="ARBA" id="ARBA00022741"/>
    </source>
</evidence>
<dbReference type="GO" id="GO:0005524">
    <property type="term" value="F:ATP binding"/>
    <property type="evidence" value="ECO:0007669"/>
    <property type="project" value="UniProtKB-KW"/>
</dbReference>
<keyword evidence="9" id="KW-0812">Transmembrane</keyword>
<dbReference type="InterPro" id="IPR011712">
    <property type="entry name" value="Sig_transdc_His_kin_sub3_dim/P"/>
</dbReference>
<dbReference type="InterPro" id="IPR025828">
    <property type="entry name" value="Put_sensor_dom"/>
</dbReference>
<keyword evidence="9" id="KW-1133">Transmembrane helix</keyword>
<feature type="domain" description="Putative sensor" evidence="11">
    <location>
        <begin position="35"/>
        <end position="152"/>
    </location>
</feature>
<evidence type="ECO:0000256" key="7">
    <source>
        <dbReference type="ARBA" id="ARBA00022840"/>
    </source>
</evidence>
<keyword evidence="13" id="KW-1185">Reference proteome</keyword>
<dbReference type="AlphaFoldDB" id="A0A5C4UQC1"/>
<evidence type="ECO:0000313" key="12">
    <source>
        <dbReference type="EMBL" id="TNM25817.1"/>
    </source>
</evidence>
<comment type="catalytic activity">
    <reaction evidence="1">
        <text>ATP + protein L-histidine = ADP + protein N-phospho-L-histidine.</text>
        <dbReference type="EC" id="2.7.13.3"/>
    </reaction>
</comment>
<evidence type="ECO:0000256" key="9">
    <source>
        <dbReference type="SAM" id="Phobius"/>
    </source>
</evidence>
<keyword evidence="5" id="KW-0547">Nucleotide-binding</keyword>
<dbReference type="EMBL" id="VDGT01000027">
    <property type="protein sequence ID" value="TNM25817.1"/>
    <property type="molecule type" value="Genomic_DNA"/>
</dbReference>
<feature type="non-terminal residue" evidence="12">
    <location>
        <position position="275"/>
    </location>
</feature>
<evidence type="ECO:0000256" key="2">
    <source>
        <dbReference type="ARBA" id="ARBA00012438"/>
    </source>
</evidence>
<evidence type="ECO:0000256" key="6">
    <source>
        <dbReference type="ARBA" id="ARBA00022777"/>
    </source>
</evidence>
<evidence type="ECO:0000256" key="4">
    <source>
        <dbReference type="ARBA" id="ARBA00022679"/>
    </source>
</evidence>
<evidence type="ECO:0000313" key="13">
    <source>
        <dbReference type="Proteomes" id="UP000311713"/>
    </source>
</evidence>
<keyword evidence="7" id="KW-0067">ATP-binding</keyword>
<gene>
    <name evidence="12" type="ORF">FH715_25705</name>
</gene>
<feature type="transmembrane region" description="Helical" evidence="9">
    <location>
        <begin position="58"/>
        <end position="81"/>
    </location>
</feature>
<dbReference type="PANTHER" id="PTHR24421:SF10">
    <property type="entry name" value="NITRATE_NITRITE SENSOR PROTEIN NARQ"/>
    <property type="match status" value="1"/>
</dbReference>
<dbReference type="Pfam" id="PF07730">
    <property type="entry name" value="HisKA_3"/>
    <property type="match status" value="1"/>
</dbReference>
<dbReference type="RefSeq" id="WP_211367774.1">
    <property type="nucleotide sequence ID" value="NZ_VDGT01000027.1"/>
</dbReference>
<dbReference type="Pfam" id="PF13796">
    <property type="entry name" value="Sensor"/>
    <property type="match status" value="1"/>
</dbReference>
<dbReference type="EC" id="2.7.13.3" evidence="2"/>
<evidence type="ECO:0000256" key="3">
    <source>
        <dbReference type="ARBA" id="ARBA00022553"/>
    </source>
</evidence>
<keyword evidence="8" id="KW-0902">Two-component regulatory system</keyword>
<keyword evidence="6 12" id="KW-0418">Kinase</keyword>
<evidence type="ECO:0000259" key="10">
    <source>
        <dbReference type="Pfam" id="PF07730"/>
    </source>
</evidence>
<dbReference type="GO" id="GO:0046983">
    <property type="term" value="F:protein dimerization activity"/>
    <property type="evidence" value="ECO:0007669"/>
    <property type="project" value="InterPro"/>
</dbReference>
<dbReference type="InterPro" id="IPR050482">
    <property type="entry name" value="Sensor_HK_TwoCompSys"/>
</dbReference>
<accession>A0A5C4UQC1</accession>
<feature type="domain" description="Signal transduction histidine kinase subgroup 3 dimerisation and phosphoacceptor" evidence="10">
    <location>
        <begin position="203"/>
        <end position="268"/>
    </location>
</feature>
<dbReference type="Proteomes" id="UP000311713">
    <property type="component" value="Unassembled WGS sequence"/>
</dbReference>
<organism evidence="12 13">
    <name type="scientific">Streptomyces sedi</name>
    <dbReference type="NCBI Taxonomy" id="555059"/>
    <lineage>
        <taxon>Bacteria</taxon>
        <taxon>Bacillati</taxon>
        <taxon>Actinomycetota</taxon>
        <taxon>Actinomycetes</taxon>
        <taxon>Kitasatosporales</taxon>
        <taxon>Streptomycetaceae</taxon>
        <taxon>Streptomyces</taxon>
    </lineage>
</organism>
<evidence type="ECO:0000256" key="8">
    <source>
        <dbReference type="ARBA" id="ARBA00023012"/>
    </source>
</evidence>
<feature type="transmembrane region" description="Helical" evidence="9">
    <location>
        <begin position="33"/>
        <end position="52"/>
    </location>
</feature>
<feature type="transmembrane region" description="Helical" evidence="9">
    <location>
        <begin position="134"/>
        <end position="155"/>
    </location>
</feature>
<keyword evidence="3" id="KW-0597">Phosphoprotein</keyword>
<protein>
    <recommendedName>
        <fullName evidence="2">histidine kinase</fullName>
        <ecNumber evidence="2">2.7.13.3</ecNumber>
    </recommendedName>
</protein>
<proteinExistence type="predicted"/>
<dbReference type="Gene3D" id="1.20.5.1930">
    <property type="match status" value="1"/>
</dbReference>
<dbReference type="GO" id="GO:0000155">
    <property type="term" value="F:phosphorelay sensor kinase activity"/>
    <property type="evidence" value="ECO:0007669"/>
    <property type="project" value="InterPro"/>
</dbReference>
<name>A0A5C4UQC1_9ACTN</name>
<dbReference type="PANTHER" id="PTHR24421">
    <property type="entry name" value="NITRATE/NITRITE SENSOR PROTEIN NARX-RELATED"/>
    <property type="match status" value="1"/>
</dbReference>